<evidence type="ECO:0000256" key="3">
    <source>
        <dbReference type="ARBA" id="ARBA00022737"/>
    </source>
</evidence>
<dbReference type="Pfam" id="PF00023">
    <property type="entry name" value="Ank"/>
    <property type="match status" value="1"/>
</dbReference>
<feature type="domain" description="PGG" evidence="10">
    <location>
        <begin position="506"/>
        <end position="618"/>
    </location>
</feature>
<evidence type="ECO:0000256" key="9">
    <source>
        <dbReference type="SAM" id="Phobius"/>
    </source>
</evidence>
<feature type="repeat" description="ANK" evidence="7">
    <location>
        <begin position="48"/>
        <end position="80"/>
    </location>
</feature>
<dbReference type="InterPro" id="IPR036770">
    <property type="entry name" value="Ankyrin_rpt-contain_sf"/>
</dbReference>
<dbReference type="PROSITE" id="PS50088">
    <property type="entry name" value="ANK_REPEAT"/>
    <property type="match status" value="5"/>
</dbReference>
<gene>
    <name evidence="11" type="ORF">FSB_LOCUS19389</name>
</gene>
<proteinExistence type="predicted"/>
<evidence type="ECO:0000256" key="7">
    <source>
        <dbReference type="PROSITE-ProRule" id="PRU00023"/>
    </source>
</evidence>
<dbReference type="InterPro" id="IPR002110">
    <property type="entry name" value="Ankyrin_rpt"/>
</dbReference>
<protein>
    <recommendedName>
        <fullName evidence="10">PGG domain-containing protein</fullName>
    </recommendedName>
</protein>
<dbReference type="PANTHER" id="PTHR24186">
    <property type="entry name" value="PROTEIN PHOSPHATASE 1 REGULATORY SUBUNIT"/>
    <property type="match status" value="1"/>
</dbReference>
<feature type="transmembrane region" description="Helical" evidence="9">
    <location>
        <begin position="512"/>
        <end position="531"/>
    </location>
</feature>
<dbReference type="AlphaFoldDB" id="A0A2N9FL49"/>
<keyword evidence="6 9" id="KW-0472">Membrane</keyword>
<comment type="subcellular location">
    <subcellularLocation>
        <location evidence="1">Membrane</location>
        <topology evidence="1">Multi-pass membrane protein</topology>
    </subcellularLocation>
</comment>
<evidence type="ECO:0000256" key="2">
    <source>
        <dbReference type="ARBA" id="ARBA00022692"/>
    </source>
</evidence>
<name>A0A2N9FL49_FAGSY</name>
<dbReference type="InterPro" id="IPR026961">
    <property type="entry name" value="PGG_dom"/>
</dbReference>
<evidence type="ECO:0000313" key="11">
    <source>
        <dbReference type="EMBL" id="SPC91507.1"/>
    </source>
</evidence>
<feature type="compositionally biased region" description="Basic and acidic residues" evidence="8">
    <location>
        <begin position="442"/>
        <end position="456"/>
    </location>
</feature>
<accession>A0A2N9FL49</accession>
<feature type="region of interest" description="Disordered" evidence="8">
    <location>
        <begin position="412"/>
        <end position="471"/>
    </location>
</feature>
<feature type="transmembrane region" description="Helical" evidence="9">
    <location>
        <begin position="597"/>
        <end position="619"/>
    </location>
</feature>
<evidence type="ECO:0000256" key="8">
    <source>
        <dbReference type="SAM" id="MobiDB-lite"/>
    </source>
</evidence>
<dbReference type="PROSITE" id="PS50297">
    <property type="entry name" value="ANK_REP_REGION"/>
    <property type="match status" value="4"/>
</dbReference>
<sequence length="658" mass="73396">MTASDSTLLQVTTEKNNVLHIAVQFKKYEVVKKIVSLCRCLAEQKNSKGNTPLHLAARVDYPQMVRSLIDHAEDLDVETGARQLAQQLLRMVNLERDTALHVVVQYGNFEVVKELIKEDPELAKYENKAGESALFLAVDRERYDIASHILSAAPDYCSCAGRHGMNVLHALVIHTSNYIVTRDREVNRELRPLRIFGIIPEDFVREVMKKNLFTITQGDDSGWTPLHIAAQMGNEKCVKLLLEYDNSSAYVKNKEGLSVLHIAAMEGNVKVMKELITTSPYIYELLDNRGWMALHAAVESGEHEAVKFFMERPEFEVLINEQDEEGNTPIHLAAIKGHDRIVSILKKGRGLDLNAKNKDSFTIMDIFWFQKELEHIREIVYDYFKTRLRRKGARPSVMGALLKLGIRKEGDGKGMTGSDSVKEENQNNLLVDGKGMAGPNSVKKESQNNLLVDDKGMAGPNSVKKESQNNLLVDDKGMARPNFVKKESQTDLLVRWQGNDRNKLLLRKDSQTNLLVATLIATVTFTAAFTVPGGFQSQGVDEGSAVLSKRAAFQAFLIANTLAFGLSITSILVHFLASATITDVVFHRRVVRRAPLFTNWSITFVALLVAFISGTYTVVPHSLGITAAVILYVVPHSLGITAAVILFCCFLSNPAFLW</sequence>
<dbReference type="Pfam" id="PF13962">
    <property type="entry name" value="PGG"/>
    <property type="match status" value="1"/>
</dbReference>
<evidence type="ECO:0000256" key="6">
    <source>
        <dbReference type="ARBA" id="ARBA00023136"/>
    </source>
</evidence>
<dbReference type="PANTHER" id="PTHR24186:SF50">
    <property type="entry name" value="ANKYRIN REPEAT-CONTAINING PROTEIN ITN1-LIKE ISOFORM X1"/>
    <property type="match status" value="1"/>
</dbReference>
<feature type="transmembrane region" description="Helical" evidence="9">
    <location>
        <begin position="625"/>
        <end position="651"/>
    </location>
</feature>
<organism evidence="11">
    <name type="scientific">Fagus sylvatica</name>
    <name type="common">Beechnut</name>
    <dbReference type="NCBI Taxonomy" id="28930"/>
    <lineage>
        <taxon>Eukaryota</taxon>
        <taxon>Viridiplantae</taxon>
        <taxon>Streptophyta</taxon>
        <taxon>Embryophyta</taxon>
        <taxon>Tracheophyta</taxon>
        <taxon>Spermatophyta</taxon>
        <taxon>Magnoliopsida</taxon>
        <taxon>eudicotyledons</taxon>
        <taxon>Gunneridae</taxon>
        <taxon>Pentapetalae</taxon>
        <taxon>rosids</taxon>
        <taxon>fabids</taxon>
        <taxon>Fagales</taxon>
        <taxon>Fagaceae</taxon>
        <taxon>Fagus</taxon>
    </lineage>
</organism>
<feature type="repeat" description="ANK" evidence="7">
    <location>
        <begin position="255"/>
        <end position="276"/>
    </location>
</feature>
<dbReference type="Pfam" id="PF12796">
    <property type="entry name" value="Ank_2"/>
    <property type="match status" value="3"/>
</dbReference>
<dbReference type="EMBL" id="OIVN01001227">
    <property type="protein sequence ID" value="SPC91507.1"/>
    <property type="molecule type" value="Genomic_DNA"/>
</dbReference>
<dbReference type="Gene3D" id="1.25.40.20">
    <property type="entry name" value="Ankyrin repeat-containing domain"/>
    <property type="match status" value="3"/>
</dbReference>
<evidence type="ECO:0000256" key="4">
    <source>
        <dbReference type="ARBA" id="ARBA00022989"/>
    </source>
</evidence>
<feature type="repeat" description="ANK" evidence="7">
    <location>
        <begin position="221"/>
        <end position="253"/>
    </location>
</feature>
<dbReference type="SMART" id="SM00248">
    <property type="entry name" value="ANK"/>
    <property type="match status" value="8"/>
</dbReference>
<feature type="transmembrane region" description="Helical" evidence="9">
    <location>
        <begin position="551"/>
        <end position="576"/>
    </location>
</feature>
<evidence type="ECO:0000256" key="1">
    <source>
        <dbReference type="ARBA" id="ARBA00004141"/>
    </source>
</evidence>
<keyword evidence="4 9" id="KW-1133">Transmembrane helix</keyword>
<evidence type="ECO:0000256" key="5">
    <source>
        <dbReference type="ARBA" id="ARBA00023043"/>
    </source>
</evidence>
<feature type="repeat" description="ANK" evidence="7">
    <location>
        <begin position="95"/>
        <end position="127"/>
    </location>
</feature>
<feature type="repeat" description="ANK" evidence="7">
    <location>
        <begin position="325"/>
        <end position="358"/>
    </location>
</feature>
<reference evidence="11" key="1">
    <citation type="submission" date="2018-02" db="EMBL/GenBank/DDBJ databases">
        <authorList>
            <person name="Cohen D.B."/>
            <person name="Kent A.D."/>
        </authorList>
    </citation>
    <scope>NUCLEOTIDE SEQUENCE</scope>
</reference>
<keyword evidence="2 9" id="KW-0812">Transmembrane</keyword>
<dbReference type="GO" id="GO:0005886">
    <property type="term" value="C:plasma membrane"/>
    <property type="evidence" value="ECO:0007669"/>
    <property type="project" value="TreeGrafter"/>
</dbReference>
<keyword evidence="5 7" id="KW-0040">ANK repeat</keyword>
<dbReference type="SUPFAM" id="SSF48403">
    <property type="entry name" value="Ankyrin repeat"/>
    <property type="match status" value="1"/>
</dbReference>
<evidence type="ECO:0000259" key="10">
    <source>
        <dbReference type="Pfam" id="PF13962"/>
    </source>
</evidence>
<keyword evidence="3" id="KW-0677">Repeat</keyword>